<dbReference type="InterPro" id="IPR005151">
    <property type="entry name" value="Tail-specific_protease"/>
</dbReference>
<reference evidence="3 4" key="1">
    <citation type="submission" date="2023-08" db="EMBL/GenBank/DDBJ databases">
        <title>Comparative genomics and taxonomic characterization of three novel marine species of genus Marivirga.</title>
        <authorList>
            <person name="Muhammad N."/>
            <person name="Kim S.-G."/>
        </authorList>
    </citation>
    <scope>NUCLEOTIDE SEQUENCE [LARGE SCALE GENOMIC DNA]</scope>
    <source>
        <strain evidence="3 4">BDSF4-3</strain>
    </source>
</reference>
<gene>
    <name evidence="3" type="ORF">QYS49_23925</name>
</gene>
<dbReference type="Pfam" id="PF03572">
    <property type="entry name" value="Peptidase_S41"/>
    <property type="match status" value="1"/>
</dbReference>
<evidence type="ECO:0000256" key="1">
    <source>
        <dbReference type="SAM" id="SignalP"/>
    </source>
</evidence>
<name>A0AA49GDX6_9BACT</name>
<evidence type="ECO:0000313" key="4">
    <source>
        <dbReference type="Proteomes" id="UP001230496"/>
    </source>
</evidence>
<dbReference type="SUPFAM" id="SSF52096">
    <property type="entry name" value="ClpP/crotonase"/>
    <property type="match status" value="1"/>
</dbReference>
<feature type="signal peptide" evidence="1">
    <location>
        <begin position="1"/>
        <end position="19"/>
    </location>
</feature>
<dbReference type="KEGG" id="msaa:QYS49_23925"/>
<dbReference type="Gene3D" id="3.90.226.10">
    <property type="entry name" value="2-enoyl-CoA Hydratase, Chain A, domain 1"/>
    <property type="match status" value="1"/>
</dbReference>
<evidence type="ECO:0000259" key="2">
    <source>
        <dbReference type="Pfam" id="PF03572"/>
    </source>
</evidence>
<proteinExistence type="predicted"/>
<dbReference type="InterPro" id="IPR029045">
    <property type="entry name" value="ClpP/crotonase-like_dom_sf"/>
</dbReference>
<keyword evidence="1" id="KW-0732">Signal</keyword>
<sequence length="479" mass="54553">MKIFLITVLLLSSSIQLVAQENKFVPSRKYSPDSLKSWTTSTMDGISEKHPGFYRYTTKERFDFLIDSTKQSINDSLTELQYYRKLKPLFAQIGCLHTGISLSKEYQVYLDKTNTLLPLEVFIDLQNSKVLISKNYSANEHIPIGGEITSINEVSISSILKKILSSIPSDGYNQTEKNLLLNHRFSFWYQSIIDASTVFNVGIKTNGNNNIYELKGISKDKFPSFESLEKNYKKPLEFEITNGVGLLKIHTFSKSSIKEAGQNFQKVTKDVFETLKQQNVENLVVDLRYNTGGTDGNAALLASYFFDQPFRYWDKIEVTEAVAKEIKGMNRLFYNKTVEVNGSFHWRKTWFTKEFDYYETQQSASNNFKGKTYIITNGLCMSSCSDFVAILSHNNKAIIVGQETGGGYQGNTSGMMPEATIPTGLIVTIPLQKYTNAVDLTKNFGHGTIPDYEIVQTFDNWVHKKDVELDFTFDLIKRK</sequence>
<dbReference type="GO" id="GO:0004175">
    <property type="term" value="F:endopeptidase activity"/>
    <property type="evidence" value="ECO:0007669"/>
    <property type="project" value="TreeGrafter"/>
</dbReference>
<dbReference type="EMBL" id="CP129971">
    <property type="protein sequence ID" value="WKK74718.2"/>
    <property type="molecule type" value="Genomic_DNA"/>
</dbReference>
<dbReference type="GO" id="GO:0006508">
    <property type="term" value="P:proteolysis"/>
    <property type="evidence" value="ECO:0007669"/>
    <property type="project" value="InterPro"/>
</dbReference>
<feature type="chain" id="PRO_5041448794" evidence="1">
    <location>
        <begin position="20"/>
        <end position="479"/>
    </location>
</feature>
<dbReference type="RefSeq" id="WP_308347312.1">
    <property type="nucleotide sequence ID" value="NZ_CP129971.1"/>
</dbReference>
<dbReference type="Proteomes" id="UP001230496">
    <property type="component" value="Chromosome"/>
</dbReference>
<protein>
    <submittedName>
        <fullName evidence="3">S41 family peptidase</fullName>
    </submittedName>
</protein>
<accession>A0AA49GDX6</accession>
<feature type="domain" description="Tail specific protease" evidence="2">
    <location>
        <begin position="244"/>
        <end position="454"/>
    </location>
</feature>
<dbReference type="GO" id="GO:0008236">
    <property type="term" value="F:serine-type peptidase activity"/>
    <property type="evidence" value="ECO:0007669"/>
    <property type="project" value="InterPro"/>
</dbReference>
<dbReference type="AlphaFoldDB" id="A0AA49GDX6"/>
<dbReference type="PANTHER" id="PTHR32060">
    <property type="entry name" value="TAIL-SPECIFIC PROTEASE"/>
    <property type="match status" value="1"/>
</dbReference>
<organism evidence="3 4">
    <name type="scientific">Marivirga salinarum</name>
    <dbReference type="NCBI Taxonomy" id="3059078"/>
    <lineage>
        <taxon>Bacteria</taxon>
        <taxon>Pseudomonadati</taxon>
        <taxon>Bacteroidota</taxon>
        <taxon>Cytophagia</taxon>
        <taxon>Cytophagales</taxon>
        <taxon>Marivirgaceae</taxon>
        <taxon>Marivirga</taxon>
    </lineage>
</organism>
<dbReference type="PANTHER" id="PTHR32060:SF22">
    <property type="entry name" value="CARBOXYL-TERMINAL-PROCESSING PEPTIDASE 3, CHLOROPLASTIC"/>
    <property type="match status" value="1"/>
</dbReference>
<keyword evidence="4" id="KW-1185">Reference proteome</keyword>
<evidence type="ECO:0000313" key="3">
    <source>
        <dbReference type="EMBL" id="WKK74718.2"/>
    </source>
</evidence>